<dbReference type="GO" id="GO:0006364">
    <property type="term" value="P:rRNA processing"/>
    <property type="evidence" value="ECO:0007669"/>
    <property type="project" value="InterPro"/>
</dbReference>
<comment type="subcellular location">
    <subcellularLocation>
        <location evidence="1">Nucleus</location>
        <location evidence="1">Nucleolus</location>
    </subcellularLocation>
</comment>
<evidence type="ECO:0000313" key="7">
    <source>
        <dbReference type="Proteomes" id="UP000030759"/>
    </source>
</evidence>
<dbReference type="GO" id="GO:0032040">
    <property type="term" value="C:small-subunit processome"/>
    <property type="evidence" value="ECO:0007669"/>
    <property type="project" value="InterPro"/>
</dbReference>
<feature type="compositionally biased region" description="Basic and acidic residues" evidence="5">
    <location>
        <begin position="329"/>
        <end position="346"/>
    </location>
</feature>
<keyword evidence="3" id="KW-0597">Phosphoprotein</keyword>
<evidence type="ECO:0000256" key="4">
    <source>
        <dbReference type="ARBA" id="ARBA00023242"/>
    </source>
</evidence>
<keyword evidence="4" id="KW-0539">Nucleus</keyword>
<dbReference type="PANTHER" id="PTHR14150">
    <property type="entry name" value="U3 SMALL NUCLEOLAR RNA-ASSOCIATED PROTEIN 14"/>
    <property type="match status" value="1"/>
</dbReference>
<evidence type="ECO:0000256" key="1">
    <source>
        <dbReference type="ARBA" id="ARBA00004604"/>
    </source>
</evidence>
<feature type="compositionally biased region" description="Basic residues" evidence="5">
    <location>
        <begin position="467"/>
        <end position="483"/>
    </location>
</feature>
<feature type="compositionally biased region" description="Polar residues" evidence="5">
    <location>
        <begin position="455"/>
        <end position="466"/>
    </location>
</feature>
<sequence length="483" mass="54945">MLTLFPQNQNSSGEKLALSDLLGPAKPSPSLAAVKKQLSRVKSKKTLELPLNKAEVDQIHREVAFSKTSQTLSKWDSVVQKNREAEQLVFPMGKESSSFAPIEHVFSDWKARTPLEQEVFNLLHKNKQPVTDPLLTPVEKASLRAMSLEEAKIRRAELQRARALQSYYEARARRMKKIKSKKYHKIVKKGKAKKAIKDFEQLRKVDPNAALEELEKIEKARMMERMSLKHQNSGKWAKSKAIMAKYDLEARQAMQEQLAKNKELTQKLQVVSESEEEGGADEEEALVPDVVNEVQMNSDGANPWMLRSCNRDAKEDEIQADSEEPSEPVVHEISENEGNEKSVEEEDVLLKEFEERRSLRKRSKCNQNAEPVSGQETKGAHIVGGMYSNGPKSQVRVLPYPFTHHQQFERTIQNPIGSTWNTQRAFQKLTAPKVVTKAGHIIKPIKAEDVGYRSSPRSDLSVMQNNPKRHSKHQKQLKKSSMD</sequence>
<reference evidence="7" key="1">
    <citation type="journal article" date="2013" name="Nat. Biotechnol.">
        <title>Chinese hamster genome sequenced from sorted chromosomes.</title>
        <authorList>
            <person name="Brinkrolf K."/>
            <person name="Rupp O."/>
            <person name="Laux H."/>
            <person name="Kollin F."/>
            <person name="Ernst W."/>
            <person name="Linke B."/>
            <person name="Kofler R."/>
            <person name="Romand S."/>
            <person name="Hesse F."/>
            <person name="Budach W.E."/>
            <person name="Galosy S."/>
            <person name="Muller D."/>
            <person name="Noll T."/>
            <person name="Wienberg J."/>
            <person name="Jostock T."/>
            <person name="Leonard M."/>
            <person name="Grillari J."/>
            <person name="Tauch A."/>
            <person name="Goesmann A."/>
            <person name="Helk B."/>
            <person name="Mott J.E."/>
            <person name="Puhler A."/>
            <person name="Borth N."/>
        </authorList>
    </citation>
    <scope>NUCLEOTIDE SEQUENCE [LARGE SCALE GENOMIC DNA]</scope>
    <source>
        <strain evidence="7">17A/GY</strain>
    </source>
</reference>
<gene>
    <name evidence="6" type="ORF">H671_xg20538</name>
</gene>
<evidence type="ECO:0000313" key="6">
    <source>
        <dbReference type="EMBL" id="ERE65075.1"/>
    </source>
</evidence>
<organism evidence="6 7">
    <name type="scientific">Cricetulus griseus</name>
    <name type="common">Chinese hamster</name>
    <name type="synonym">Cricetulus barabensis griseus</name>
    <dbReference type="NCBI Taxonomy" id="10029"/>
    <lineage>
        <taxon>Eukaryota</taxon>
        <taxon>Metazoa</taxon>
        <taxon>Chordata</taxon>
        <taxon>Craniata</taxon>
        <taxon>Vertebrata</taxon>
        <taxon>Euteleostomi</taxon>
        <taxon>Mammalia</taxon>
        <taxon>Eutheria</taxon>
        <taxon>Euarchontoglires</taxon>
        <taxon>Glires</taxon>
        <taxon>Rodentia</taxon>
        <taxon>Myomorpha</taxon>
        <taxon>Muroidea</taxon>
        <taxon>Cricetidae</taxon>
        <taxon>Cricetinae</taxon>
        <taxon>Cricetulus</taxon>
    </lineage>
</organism>
<dbReference type="InterPro" id="IPR006709">
    <property type="entry name" value="SSU_processome_Utp14"/>
</dbReference>
<name>A0A061HUB0_CRIGR</name>
<feature type="region of interest" description="Disordered" evidence="5">
    <location>
        <begin position="447"/>
        <end position="483"/>
    </location>
</feature>
<comment type="similarity">
    <text evidence="2">Belongs to the UTP14 family.</text>
</comment>
<protein>
    <submittedName>
        <fullName evidence="6">Putative U3 small nucleolar RNA-associated protein 14</fullName>
    </submittedName>
</protein>
<proteinExistence type="inferred from homology"/>
<accession>A0A061HUB0</accession>
<dbReference type="EMBL" id="KE685790">
    <property type="protein sequence ID" value="ERE65075.1"/>
    <property type="molecule type" value="Genomic_DNA"/>
</dbReference>
<dbReference type="AlphaFoldDB" id="A0A061HUB0"/>
<feature type="region of interest" description="Disordered" evidence="5">
    <location>
        <begin position="314"/>
        <end position="346"/>
    </location>
</feature>
<evidence type="ECO:0000256" key="2">
    <source>
        <dbReference type="ARBA" id="ARBA00007774"/>
    </source>
</evidence>
<dbReference type="Proteomes" id="UP000030759">
    <property type="component" value="Unassembled WGS sequence"/>
</dbReference>
<evidence type="ECO:0000256" key="5">
    <source>
        <dbReference type="SAM" id="MobiDB-lite"/>
    </source>
</evidence>
<dbReference type="PANTHER" id="PTHR14150:SF21">
    <property type="entry name" value="U3 SMALL NUCLEOLAR RNA-ASSOCIATED PROTEIN 14 HOMOLOG A"/>
    <property type="match status" value="1"/>
</dbReference>
<evidence type="ECO:0000256" key="3">
    <source>
        <dbReference type="ARBA" id="ARBA00022553"/>
    </source>
</evidence>
<feature type="region of interest" description="Disordered" evidence="5">
    <location>
        <begin position="1"/>
        <end position="21"/>
    </location>
</feature>
<feature type="compositionally biased region" description="Polar residues" evidence="5">
    <location>
        <begin position="1"/>
        <end position="13"/>
    </location>
</feature>
<dbReference type="Pfam" id="PF04615">
    <property type="entry name" value="Utp14"/>
    <property type="match status" value="2"/>
</dbReference>